<dbReference type="PANTHER" id="PTHR31859">
    <property type="entry name" value="TETRATRICOPEPTIDE REPEAT PROTEIN 39 FAMILY MEMBER"/>
    <property type="match status" value="1"/>
</dbReference>
<dbReference type="SMART" id="SM00028">
    <property type="entry name" value="TPR"/>
    <property type="match status" value="2"/>
</dbReference>
<name>A0A915EQV1_9BILA</name>
<accession>A0A915EQV1</accession>
<dbReference type="InterPro" id="IPR019412">
    <property type="entry name" value="IML2/TPR_39"/>
</dbReference>
<dbReference type="AlphaFoldDB" id="A0A915EQV1"/>
<organism evidence="2 3">
    <name type="scientific">Ditylenchus dipsaci</name>
    <dbReference type="NCBI Taxonomy" id="166011"/>
    <lineage>
        <taxon>Eukaryota</taxon>
        <taxon>Metazoa</taxon>
        <taxon>Ecdysozoa</taxon>
        <taxon>Nematoda</taxon>
        <taxon>Chromadorea</taxon>
        <taxon>Rhabditida</taxon>
        <taxon>Tylenchina</taxon>
        <taxon>Tylenchomorpha</taxon>
        <taxon>Sphaerularioidea</taxon>
        <taxon>Anguinidae</taxon>
        <taxon>Anguininae</taxon>
        <taxon>Ditylenchus</taxon>
    </lineage>
</organism>
<reference evidence="3" key="1">
    <citation type="submission" date="2022-11" db="UniProtKB">
        <authorList>
            <consortium name="WormBaseParasite"/>
        </authorList>
    </citation>
    <scope>IDENTIFICATION</scope>
</reference>
<protein>
    <submittedName>
        <fullName evidence="3">Tetratricopeptide repeat protein 39B</fullName>
    </submittedName>
</protein>
<dbReference type="SUPFAM" id="SSF48452">
    <property type="entry name" value="TPR-like"/>
    <property type="match status" value="1"/>
</dbReference>
<feature type="transmembrane region" description="Helical" evidence="1">
    <location>
        <begin position="84"/>
        <end position="103"/>
    </location>
</feature>
<keyword evidence="2" id="KW-1185">Reference proteome</keyword>
<sequence length="408" mass="47415">MNSQSAHFDLKHNDPTSARSCLQQVLTRVVSVNPNGKSKIDAMKYLRNLLTTEARSFAFLAIETIGMMELHMSASMSDTMRSPLVCMVLLAWYLVVTYLVGAGCQKSDLSMCRQLLAPLIKSYPDGAIVLFLRARFFLVSGNLDTAIFFYNKSIEAQDVYHQFHHICYWELLFAYSYMRRWDRAANHAKRLLDQSRWSRCVYTYMLAILINADTTVSINKRSETVRMLLVKIPSIRLRIAGKSIPVEKFAERKAQRYLRRGNLYYPHYEFMYFWNGFSILDGHPNFVRPILDDIESTWRSNPNDDPDDESLYLFLMGVCYRSLKENYKAEDCFLRVMENEKRLTDHFYLAPNACFELALVSADLNRAEEVEVLLARARAYKGYSLETKLHFRIHCAMEKYSGARTPIN</sequence>
<keyword evidence="1" id="KW-0812">Transmembrane</keyword>
<dbReference type="InterPro" id="IPR011990">
    <property type="entry name" value="TPR-like_helical_dom_sf"/>
</dbReference>
<dbReference type="Gene3D" id="1.25.40.10">
    <property type="entry name" value="Tetratricopeptide repeat domain"/>
    <property type="match status" value="1"/>
</dbReference>
<dbReference type="Proteomes" id="UP000887574">
    <property type="component" value="Unplaced"/>
</dbReference>
<evidence type="ECO:0000313" key="3">
    <source>
        <dbReference type="WBParaSite" id="jg8833"/>
    </source>
</evidence>
<keyword evidence="1" id="KW-1133">Transmembrane helix</keyword>
<dbReference type="Pfam" id="PF10300">
    <property type="entry name" value="Iml2-TPR_39"/>
    <property type="match status" value="1"/>
</dbReference>
<dbReference type="InterPro" id="IPR019734">
    <property type="entry name" value="TPR_rpt"/>
</dbReference>
<dbReference type="PANTHER" id="PTHR31859:SF9">
    <property type="entry name" value="TETRATRICOPEPTIDE REPEAT PROTEIN 39B"/>
    <property type="match status" value="1"/>
</dbReference>
<keyword evidence="1" id="KW-0472">Membrane</keyword>
<evidence type="ECO:0000313" key="2">
    <source>
        <dbReference type="Proteomes" id="UP000887574"/>
    </source>
</evidence>
<dbReference type="WBParaSite" id="jg8833">
    <property type="protein sequence ID" value="jg8833"/>
    <property type="gene ID" value="jg8833"/>
</dbReference>
<proteinExistence type="predicted"/>
<evidence type="ECO:0000256" key="1">
    <source>
        <dbReference type="SAM" id="Phobius"/>
    </source>
</evidence>